<feature type="transmembrane region" description="Helical" evidence="6">
    <location>
        <begin position="12"/>
        <end position="33"/>
    </location>
</feature>
<keyword evidence="6" id="KW-0472">Membrane</keyword>
<protein>
    <recommendedName>
        <fullName evidence="11">S-protein homolog</fullName>
    </recommendedName>
</protein>
<evidence type="ECO:0000256" key="6">
    <source>
        <dbReference type="SAM" id="Phobius"/>
    </source>
</evidence>
<organism evidence="9 10">
    <name type="scientific">Brassica cretica</name>
    <name type="common">Mustard</name>
    <dbReference type="NCBI Taxonomy" id="69181"/>
    <lineage>
        <taxon>Eukaryota</taxon>
        <taxon>Viridiplantae</taxon>
        <taxon>Streptophyta</taxon>
        <taxon>Embryophyta</taxon>
        <taxon>Tracheophyta</taxon>
        <taxon>Spermatophyta</taxon>
        <taxon>Magnoliopsida</taxon>
        <taxon>eudicotyledons</taxon>
        <taxon>Gunneridae</taxon>
        <taxon>Pentapetalae</taxon>
        <taxon>rosids</taxon>
        <taxon>malvids</taxon>
        <taxon>Brassicales</taxon>
        <taxon>Brassicaceae</taxon>
        <taxon>Brassiceae</taxon>
        <taxon>Brassica</taxon>
    </lineage>
</organism>
<evidence type="ECO:0000313" key="10">
    <source>
        <dbReference type="Proteomes" id="UP000266723"/>
    </source>
</evidence>
<comment type="similarity">
    <text evidence="2">Belongs to the plant self-incompatibility (S1) protein family.</text>
</comment>
<dbReference type="InterPro" id="IPR010264">
    <property type="entry name" value="Self-incomp_S1"/>
</dbReference>
<evidence type="ECO:0000256" key="5">
    <source>
        <dbReference type="ARBA" id="ARBA00022729"/>
    </source>
</evidence>
<dbReference type="Pfam" id="PF02541">
    <property type="entry name" value="Ppx-GppA"/>
    <property type="match status" value="1"/>
</dbReference>
<dbReference type="InterPro" id="IPR048950">
    <property type="entry name" value="Ppx_GppA_C"/>
</dbReference>
<keyword evidence="3" id="KW-0713">Self-incompatibility</keyword>
<evidence type="ECO:0000259" key="8">
    <source>
        <dbReference type="Pfam" id="PF21447"/>
    </source>
</evidence>
<dbReference type="PANTHER" id="PTHR30005:SF0">
    <property type="entry name" value="RETROGRADE REGULATION PROTEIN 2"/>
    <property type="match status" value="1"/>
</dbReference>
<dbReference type="SUPFAM" id="SSF109604">
    <property type="entry name" value="HD-domain/PDEase-like"/>
    <property type="match status" value="1"/>
</dbReference>
<comment type="caution">
    <text evidence="9">The sequence shown here is derived from an EMBL/GenBank/DDBJ whole genome shotgun (WGS) entry which is preliminary data.</text>
</comment>
<proteinExistence type="inferred from homology"/>
<keyword evidence="5" id="KW-0732">Signal</keyword>
<gene>
    <name evidence="9" type="ORF">DY000_02054567</name>
</gene>
<keyword evidence="6" id="KW-1133">Transmembrane helix</keyword>
<dbReference type="InterPro" id="IPR003695">
    <property type="entry name" value="Ppx_GppA_N"/>
</dbReference>
<evidence type="ECO:0000256" key="3">
    <source>
        <dbReference type="ARBA" id="ARBA00022471"/>
    </source>
</evidence>
<sequence>MIYITMAFSNKLHCISMFMIISYLTLILFASGLDVSNTMAEAPTPTPGSGHDGVLPLAPKHVVIHNTVENGEVLDVHCKSGDDDLGLIHIPWDKYWGFRFHVNIWKTTKFRCQFTWYGGGSHYFNIFTVARDDTPSGETPLCRECIWEVGKESKDEKTPMCRVDGKRSEVKLAVSLKLGHVNLTQMCVGLVEMREYIRAVIDESRLGDRLRECERFEVVVGSSGTIRAIENAVFSGYGSDLCRFDLEEGYKRDWRFGRRELSGVVERLCSEGDEGLIRREGFFGRRAEFIVAGAVLLEEIFEALGIEEMEVSEYALAEGVIADSLGKAFGGLYDLNANARWRSVMRLATRLNGKKRMNHAVHCANIAKEIFVGLRKCNDFNVVLDDKDLEYLEAACFLHNIGIITGKKGYHKQSYHIIKNGDHLYSYTAEEVEFIALLTRYQRKKFPKLDRAPFKNFAEKAKRKFIIMCVIIRLSVLLQRSESMDLQEVEFLESANSFKLVLKQQNQEPLVIGSQDQAEEKSDALQLEQEAEHFKRLFKKEMVVVFPS</sequence>
<dbReference type="Pfam" id="PF21447">
    <property type="entry name" value="Ppx-GppA_III"/>
    <property type="match status" value="1"/>
</dbReference>
<dbReference type="Gene3D" id="1.10.3210.10">
    <property type="entry name" value="Hypothetical protein af1432"/>
    <property type="match status" value="1"/>
</dbReference>
<dbReference type="InterPro" id="IPR050273">
    <property type="entry name" value="GppA/Ppx_hydrolase"/>
</dbReference>
<keyword evidence="10" id="KW-1185">Reference proteome</keyword>
<reference evidence="9 10" key="1">
    <citation type="journal article" date="2020" name="BMC Genomics">
        <title>Intraspecific diversification of the crop wild relative Brassica cretica Lam. using demographic model selection.</title>
        <authorList>
            <person name="Kioukis A."/>
            <person name="Michalopoulou V.A."/>
            <person name="Briers L."/>
            <person name="Pirintsos S."/>
            <person name="Studholme D.J."/>
            <person name="Pavlidis P."/>
            <person name="Sarris P.F."/>
        </authorList>
    </citation>
    <scope>NUCLEOTIDE SEQUENCE [LARGE SCALE GENOMIC DNA]</scope>
    <source>
        <strain evidence="10">cv. PFS-1207/04</strain>
    </source>
</reference>
<dbReference type="Pfam" id="PF05938">
    <property type="entry name" value="Self-incomp_S1"/>
    <property type="match status" value="1"/>
</dbReference>
<keyword evidence="4" id="KW-0964">Secreted</keyword>
<dbReference type="InterPro" id="IPR043129">
    <property type="entry name" value="ATPase_NBD"/>
</dbReference>
<evidence type="ECO:0000259" key="7">
    <source>
        <dbReference type="Pfam" id="PF02541"/>
    </source>
</evidence>
<dbReference type="PANTHER" id="PTHR30005">
    <property type="entry name" value="EXOPOLYPHOSPHATASE"/>
    <property type="match status" value="1"/>
</dbReference>
<dbReference type="Proteomes" id="UP000266723">
    <property type="component" value="Unassembled WGS sequence"/>
</dbReference>
<comment type="subcellular location">
    <subcellularLocation>
        <location evidence="1">Secreted</location>
    </subcellularLocation>
</comment>
<dbReference type="Gene3D" id="3.30.420.150">
    <property type="entry name" value="Exopolyphosphatase. Domain 2"/>
    <property type="match status" value="1"/>
</dbReference>
<evidence type="ECO:0000256" key="1">
    <source>
        <dbReference type="ARBA" id="ARBA00004613"/>
    </source>
</evidence>
<feature type="domain" description="Ppx/GppA phosphatase N-terminal" evidence="7">
    <location>
        <begin position="165"/>
        <end position="327"/>
    </location>
</feature>
<keyword evidence="6" id="KW-0812">Transmembrane</keyword>
<name>A0ABQ7ABI5_BRACR</name>
<evidence type="ECO:0000313" key="9">
    <source>
        <dbReference type="EMBL" id="KAF3495053.1"/>
    </source>
</evidence>
<dbReference type="EMBL" id="QGKV02002055">
    <property type="protein sequence ID" value="KAF3495053.1"/>
    <property type="molecule type" value="Genomic_DNA"/>
</dbReference>
<dbReference type="SUPFAM" id="SSF53067">
    <property type="entry name" value="Actin-like ATPase domain"/>
    <property type="match status" value="1"/>
</dbReference>
<evidence type="ECO:0008006" key="11">
    <source>
        <dbReference type="Google" id="ProtNLM"/>
    </source>
</evidence>
<evidence type="ECO:0000256" key="4">
    <source>
        <dbReference type="ARBA" id="ARBA00022525"/>
    </source>
</evidence>
<evidence type="ECO:0000256" key="2">
    <source>
        <dbReference type="ARBA" id="ARBA00005581"/>
    </source>
</evidence>
<feature type="domain" description="Ppx/GppA phosphatase C-terminal" evidence="8">
    <location>
        <begin position="340"/>
        <end position="505"/>
    </location>
</feature>
<accession>A0ABQ7ABI5</accession>